<dbReference type="NCBIfam" id="TIGR01640">
    <property type="entry name" value="F_box_assoc_1"/>
    <property type="match status" value="1"/>
</dbReference>
<dbReference type="InterPro" id="IPR017451">
    <property type="entry name" value="F-box-assoc_interact_dom"/>
</dbReference>
<dbReference type="Pfam" id="PF08268">
    <property type="entry name" value="FBA_3"/>
    <property type="match status" value="1"/>
</dbReference>
<gene>
    <name evidence="3" type="ORF">QYE76_071649</name>
</gene>
<comment type="caution">
    <text evidence="3">The sequence shown here is derived from an EMBL/GenBank/DDBJ whole genome shotgun (WGS) entry which is preliminary data.</text>
</comment>
<dbReference type="AlphaFoldDB" id="A0AAD8SLJ9"/>
<feature type="domain" description="F-box" evidence="2">
    <location>
        <begin position="3"/>
        <end position="48"/>
    </location>
</feature>
<dbReference type="Proteomes" id="UP001231189">
    <property type="component" value="Unassembled WGS sequence"/>
</dbReference>
<feature type="region of interest" description="Disordered" evidence="1">
    <location>
        <begin position="433"/>
        <end position="454"/>
    </location>
</feature>
<dbReference type="InterPro" id="IPR001810">
    <property type="entry name" value="F-box_dom"/>
</dbReference>
<keyword evidence="4" id="KW-1185">Reference proteome</keyword>
<dbReference type="PANTHER" id="PTHR31672:SF2">
    <property type="entry name" value="F-BOX DOMAIN-CONTAINING PROTEIN"/>
    <property type="match status" value="1"/>
</dbReference>
<dbReference type="SUPFAM" id="SSF81383">
    <property type="entry name" value="F-box domain"/>
    <property type="match status" value="1"/>
</dbReference>
<sequence>MARSPIYAIPRVILQEILVKLPTRDIARCRCVSRIWRSAIRDPSFQHLHVMASHVDSGVADVLLVSEKLEPERCIEATVLNVTTGKTMCCITNPTGYRLTNVCNGFLCFASHASNAPVVVCNPITGENQSLPNAPPSLGGGGPRRNLFALGFSPSTKEYKLFRLSYSTTTGSSETILDVCTLGDSQGWRRHPNPCPYRPVCDGSPPVLVDGKLYVVMYRANPHTRPDKRPDRLLQIDVASETHCAYGTPEHPKYENPTNDVRVTAFELCGELCLAINTVQWYNPKLQFWVMASKQPAGSRIEDPLHCQWVPRYTFYLNCKLTDDHMNNNRCSDLPRDVWLDDNKMMCYRMGDTLYKYDTRGYSANPNASFVPWNQLKLELPATDQSLSTQRSWSVCGGYRPTLLSPLTFSPPSEDGDEQFENALLRALRCLKSKQRGRPPSEHSNDLRPAKRIC</sequence>
<dbReference type="EMBL" id="JAUUTY010000004">
    <property type="protein sequence ID" value="KAK1653844.1"/>
    <property type="molecule type" value="Genomic_DNA"/>
</dbReference>
<protein>
    <recommendedName>
        <fullName evidence="2">F-box domain-containing protein</fullName>
    </recommendedName>
</protein>
<proteinExistence type="predicted"/>
<dbReference type="InterPro" id="IPR013187">
    <property type="entry name" value="F-box-assoc_dom_typ3"/>
</dbReference>
<dbReference type="SMART" id="SM00256">
    <property type="entry name" value="FBOX"/>
    <property type="match status" value="1"/>
</dbReference>
<evidence type="ECO:0000313" key="3">
    <source>
        <dbReference type="EMBL" id="KAK1653844.1"/>
    </source>
</evidence>
<evidence type="ECO:0000259" key="2">
    <source>
        <dbReference type="PROSITE" id="PS50181"/>
    </source>
</evidence>
<dbReference type="InterPro" id="IPR036047">
    <property type="entry name" value="F-box-like_dom_sf"/>
</dbReference>
<feature type="compositionally biased region" description="Basic and acidic residues" evidence="1">
    <location>
        <begin position="439"/>
        <end position="454"/>
    </location>
</feature>
<reference evidence="3" key="1">
    <citation type="submission" date="2023-07" db="EMBL/GenBank/DDBJ databases">
        <title>A chromosome-level genome assembly of Lolium multiflorum.</title>
        <authorList>
            <person name="Chen Y."/>
            <person name="Copetti D."/>
            <person name="Kolliker R."/>
            <person name="Studer B."/>
        </authorList>
    </citation>
    <scope>NUCLEOTIDE SEQUENCE</scope>
    <source>
        <strain evidence="3">02402/16</strain>
        <tissue evidence="3">Leaf</tissue>
    </source>
</reference>
<dbReference type="PANTHER" id="PTHR31672">
    <property type="entry name" value="BNACNNG10540D PROTEIN"/>
    <property type="match status" value="1"/>
</dbReference>
<dbReference type="Pfam" id="PF00646">
    <property type="entry name" value="F-box"/>
    <property type="match status" value="1"/>
</dbReference>
<name>A0AAD8SLJ9_LOLMU</name>
<organism evidence="3 4">
    <name type="scientific">Lolium multiflorum</name>
    <name type="common">Italian ryegrass</name>
    <name type="synonym">Lolium perenne subsp. multiflorum</name>
    <dbReference type="NCBI Taxonomy" id="4521"/>
    <lineage>
        <taxon>Eukaryota</taxon>
        <taxon>Viridiplantae</taxon>
        <taxon>Streptophyta</taxon>
        <taxon>Embryophyta</taxon>
        <taxon>Tracheophyta</taxon>
        <taxon>Spermatophyta</taxon>
        <taxon>Magnoliopsida</taxon>
        <taxon>Liliopsida</taxon>
        <taxon>Poales</taxon>
        <taxon>Poaceae</taxon>
        <taxon>BOP clade</taxon>
        <taxon>Pooideae</taxon>
        <taxon>Poodae</taxon>
        <taxon>Poeae</taxon>
        <taxon>Poeae Chloroplast Group 2 (Poeae type)</taxon>
        <taxon>Loliodinae</taxon>
        <taxon>Loliinae</taxon>
        <taxon>Lolium</taxon>
    </lineage>
</organism>
<evidence type="ECO:0000313" key="4">
    <source>
        <dbReference type="Proteomes" id="UP001231189"/>
    </source>
</evidence>
<evidence type="ECO:0000256" key="1">
    <source>
        <dbReference type="SAM" id="MobiDB-lite"/>
    </source>
</evidence>
<dbReference type="Gene3D" id="1.20.1280.50">
    <property type="match status" value="1"/>
</dbReference>
<dbReference type="PROSITE" id="PS50181">
    <property type="entry name" value="FBOX"/>
    <property type="match status" value="1"/>
</dbReference>
<accession>A0AAD8SLJ9</accession>
<dbReference type="InterPro" id="IPR050796">
    <property type="entry name" value="SCF_F-box_component"/>
</dbReference>